<evidence type="ECO:0000313" key="2">
    <source>
        <dbReference type="EMBL" id="PCC82481.1"/>
    </source>
</evidence>
<keyword evidence="1" id="KW-0472">Membrane</keyword>
<feature type="transmembrane region" description="Helical" evidence="1">
    <location>
        <begin position="197"/>
        <end position="215"/>
    </location>
</feature>
<feature type="transmembrane region" description="Helical" evidence="1">
    <location>
        <begin position="161"/>
        <end position="185"/>
    </location>
</feature>
<comment type="caution">
    <text evidence="2">The sequence shown here is derived from an EMBL/GenBank/DDBJ whole genome shotgun (WGS) entry which is preliminary data.</text>
</comment>
<feature type="transmembrane region" description="Helical" evidence="1">
    <location>
        <begin position="127"/>
        <end position="149"/>
    </location>
</feature>
<keyword evidence="1" id="KW-1133">Transmembrane helix</keyword>
<evidence type="ECO:0000313" key="3">
    <source>
        <dbReference type="Proteomes" id="UP000218690"/>
    </source>
</evidence>
<protein>
    <submittedName>
        <fullName evidence="2">Copper oxidase</fullName>
    </submittedName>
</protein>
<feature type="transmembrane region" description="Helical" evidence="1">
    <location>
        <begin position="255"/>
        <end position="273"/>
    </location>
</feature>
<dbReference type="Proteomes" id="UP000218690">
    <property type="component" value="Unassembled WGS sequence"/>
</dbReference>
<feature type="transmembrane region" description="Helical" evidence="1">
    <location>
        <begin position="285"/>
        <end position="305"/>
    </location>
</feature>
<dbReference type="SUPFAM" id="SSF81442">
    <property type="entry name" value="Cytochrome c oxidase subunit I-like"/>
    <property type="match status" value="1"/>
</dbReference>
<dbReference type="AlphaFoldDB" id="A0A2A4AIZ3"/>
<name>A0A2A4AIZ3_9CORY</name>
<feature type="transmembrane region" description="Helical" evidence="1">
    <location>
        <begin position="89"/>
        <end position="106"/>
    </location>
</feature>
<gene>
    <name evidence="2" type="ORF">COM45_09285</name>
</gene>
<dbReference type="EMBL" id="NWBP01000025">
    <property type="protein sequence ID" value="PCC82481.1"/>
    <property type="molecule type" value="Genomic_DNA"/>
</dbReference>
<feature type="transmembrane region" description="Helical" evidence="1">
    <location>
        <begin position="348"/>
        <end position="372"/>
    </location>
</feature>
<feature type="transmembrane region" description="Helical" evidence="1">
    <location>
        <begin position="23"/>
        <end position="42"/>
    </location>
</feature>
<dbReference type="InterPro" id="IPR036927">
    <property type="entry name" value="Cyt_c_oxase-like_su1_sf"/>
</dbReference>
<feature type="transmembrane region" description="Helical" evidence="1">
    <location>
        <begin position="221"/>
        <end position="243"/>
    </location>
</feature>
<feature type="transmembrane region" description="Helical" evidence="1">
    <location>
        <begin position="326"/>
        <end position="342"/>
    </location>
</feature>
<accession>A0A2A4AIZ3</accession>
<organism evidence="2 3">
    <name type="scientific">Corynebacterium accolens</name>
    <dbReference type="NCBI Taxonomy" id="38284"/>
    <lineage>
        <taxon>Bacteria</taxon>
        <taxon>Bacillati</taxon>
        <taxon>Actinomycetota</taxon>
        <taxon>Actinomycetes</taxon>
        <taxon>Mycobacteriales</taxon>
        <taxon>Corynebacteriaceae</taxon>
        <taxon>Corynebacterium</taxon>
    </lineage>
</organism>
<proteinExistence type="predicted"/>
<sequence length="410" mass="43987">MTIWMMVFIVAGAIHTFIPNARWVLIHIFTLGILSNSIVVWSQHLSEKFVQTRLPDSARPAQLTRIYVLNAGIVLVLIGQLLLHAWSQHWILTQVGATIVAAMIAWHGVSLSGQWRGSNGKRFRPVVAAYVASAFFLAVGAALGALLSVHPAHPQLLIAHVTANVAGFVGLAAAGSLTILFPSIWRTKGVNKRMRPSFLLLTLGVVITLVGTVVNHPEFGLAVYCVGWVLSLEGWVTNVLNVAKNPHGRVNYPSISVLCSAFWLVGALTYYTVQHFFSPEPGIPTLGLVVGFAAQLLFGVMSYLLPITMGGGPAATRAGLQELNRLGLLRATFINGGVAIWMSSTTVWVTLCAALLCIGSLAVYPVLIVRAVKAQKAVLQKKAEGPAPETTIPWHQLGIGAAILAPLLLF</sequence>
<feature type="transmembrane region" description="Helical" evidence="1">
    <location>
        <begin position="63"/>
        <end position="83"/>
    </location>
</feature>
<keyword evidence="1" id="KW-0812">Transmembrane</keyword>
<reference evidence="2 3" key="1">
    <citation type="submission" date="2017-09" db="EMBL/GenBank/DDBJ databases">
        <title>Draft Genome Sequence of Corynebacterium accolens AH4003.</title>
        <authorList>
            <person name="Chen Y."/>
            <person name="Oosthuysen W.F."/>
            <person name="Kelley S."/>
            <person name="Horswill A."/>
        </authorList>
    </citation>
    <scope>NUCLEOTIDE SEQUENCE [LARGE SCALE GENOMIC DNA]</scope>
    <source>
        <strain evidence="2 3">AH4003</strain>
    </source>
</reference>
<evidence type="ECO:0000256" key="1">
    <source>
        <dbReference type="SAM" id="Phobius"/>
    </source>
</evidence>